<comment type="function">
    <text evidence="5">Regulatory subunit of S-adenosylmethionine synthetase 2, an enzyme that catalyzes the formation of S-adenosylmethionine from methionine and ATP. Regulates MAT2A catalytic activity by changing its kinetic properties, increasing its affinity for L-methionine. Can bind NADP (in vitro).</text>
</comment>
<dbReference type="InterPro" id="IPR005913">
    <property type="entry name" value="dTDP_dehydrorham_reduct"/>
</dbReference>
<dbReference type="InterPro" id="IPR036291">
    <property type="entry name" value="NAD(P)-bd_dom_sf"/>
</dbReference>
<sequence length="318" mass="35751">MCHYAYDSLCHKQIQWMKRIMAKKILITGASGLLGRDCLSAFFHDPEWTTLGLAYSRAGSNLRKIDLTDAKQVNDVIKEFKPTVILHAAAERRPDVVEEQEEKTKNINVDATKNLCDLANEVGAYILFISTDYVFDGTKAPYKPTDKPNPLNKYGLSKAEGERVVMESNPRNIVMRVPVLYGVVERLDESAVTVLFSKVKDPSKPAEMNHYERRYPTSCSDLADAIKILIESRVENPELTGYFHWSGTQMMTKYDMALAMAELFGIPTNHIVADTKPATGAPRPFDCQLECSRMESLGATKRTPFKVGIKAALEKFYP</sequence>
<comment type="caution">
    <text evidence="8">The sequence shown here is derived from an EMBL/GenBank/DDBJ whole genome shotgun (WGS) entry which is preliminary data.</text>
</comment>
<comment type="subunit">
    <text evidence="6">Heterotrimer; composed of a catalytic MAT2A homodimer that binds one regulatory MAT2B chain. Heterohexamer; composed of a central, catalytic MAT2A homotetramer flanked on either side by a regulatory MAT2B chain. NADP binding increases the affinity for MAT2A.</text>
</comment>
<proteinExistence type="inferred from homology"/>
<evidence type="ECO:0000256" key="6">
    <source>
        <dbReference type="ARBA" id="ARBA00046786"/>
    </source>
</evidence>
<dbReference type="FunFam" id="3.40.50.720:FF:000357">
    <property type="entry name" value="Methionine adenosyltransferase 2 subunit beta"/>
    <property type="match status" value="1"/>
</dbReference>
<dbReference type="PANTHER" id="PTHR10491:SF4">
    <property type="entry name" value="METHIONINE ADENOSYLTRANSFERASE 2 SUBUNIT BETA"/>
    <property type="match status" value="1"/>
</dbReference>
<dbReference type="InterPro" id="IPR029903">
    <property type="entry name" value="RmlD-like-bd"/>
</dbReference>
<accession>A0AAV2I4Y9</accession>
<evidence type="ECO:0000256" key="5">
    <source>
        <dbReference type="ARBA" id="ARBA00045998"/>
    </source>
</evidence>
<evidence type="ECO:0000256" key="2">
    <source>
        <dbReference type="ARBA" id="ARBA00008656"/>
    </source>
</evidence>
<feature type="domain" description="RmlD-like substrate binding" evidence="7">
    <location>
        <begin position="24"/>
        <end position="316"/>
    </location>
</feature>
<dbReference type="AlphaFoldDB" id="A0AAV2I4Y9"/>
<evidence type="ECO:0000313" key="9">
    <source>
        <dbReference type="Proteomes" id="UP001497497"/>
    </source>
</evidence>
<dbReference type="GO" id="GO:0006556">
    <property type="term" value="P:S-adenosylmethionine biosynthetic process"/>
    <property type="evidence" value="ECO:0007669"/>
    <property type="project" value="TreeGrafter"/>
</dbReference>
<name>A0AAV2I4Y9_LYMST</name>
<dbReference type="GO" id="GO:0048270">
    <property type="term" value="F:methionine adenosyltransferase regulator activity"/>
    <property type="evidence" value="ECO:0007669"/>
    <property type="project" value="TreeGrafter"/>
</dbReference>
<organism evidence="8 9">
    <name type="scientific">Lymnaea stagnalis</name>
    <name type="common">Great pond snail</name>
    <name type="synonym">Helix stagnalis</name>
    <dbReference type="NCBI Taxonomy" id="6523"/>
    <lineage>
        <taxon>Eukaryota</taxon>
        <taxon>Metazoa</taxon>
        <taxon>Spiralia</taxon>
        <taxon>Lophotrochozoa</taxon>
        <taxon>Mollusca</taxon>
        <taxon>Gastropoda</taxon>
        <taxon>Heterobranchia</taxon>
        <taxon>Euthyneura</taxon>
        <taxon>Panpulmonata</taxon>
        <taxon>Hygrophila</taxon>
        <taxon>Lymnaeoidea</taxon>
        <taxon>Lymnaeidae</taxon>
        <taxon>Lymnaea</taxon>
    </lineage>
</organism>
<reference evidence="8 9" key="1">
    <citation type="submission" date="2024-04" db="EMBL/GenBank/DDBJ databases">
        <authorList>
            <consortium name="Genoscope - CEA"/>
            <person name="William W."/>
        </authorList>
    </citation>
    <scope>NUCLEOTIDE SEQUENCE [LARGE SCALE GENOMIC DNA]</scope>
</reference>
<dbReference type="EMBL" id="CAXITT010000387">
    <property type="protein sequence ID" value="CAL1540550.1"/>
    <property type="molecule type" value="Genomic_DNA"/>
</dbReference>
<evidence type="ECO:0000256" key="3">
    <source>
        <dbReference type="ARBA" id="ARBA00021596"/>
    </source>
</evidence>
<dbReference type="SUPFAM" id="SSF51735">
    <property type="entry name" value="NAD(P)-binding Rossmann-fold domains"/>
    <property type="match status" value="1"/>
</dbReference>
<dbReference type="CDD" id="cd05254">
    <property type="entry name" value="dTDP_HR_like_SDR_e"/>
    <property type="match status" value="1"/>
</dbReference>
<dbReference type="Pfam" id="PF04321">
    <property type="entry name" value="RmlD_sub_bind"/>
    <property type="match status" value="1"/>
</dbReference>
<evidence type="ECO:0000256" key="1">
    <source>
        <dbReference type="ARBA" id="ARBA00005224"/>
    </source>
</evidence>
<keyword evidence="9" id="KW-1185">Reference proteome</keyword>
<dbReference type="Proteomes" id="UP001497497">
    <property type="component" value="Unassembled WGS sequence"/>
</dbReference>
<comment type="similarity">
    <text evidence="2">Belongs to the dTDP-4-dehydrorhamnose reductase family. MAT2B subfamily.</text>
</comment>
<dbReference type="GO" id="GO:0048269">
    <property type="term" value="C:methionine adenosyltransferase complex"/>
    <property type="evidence" value="ECO:0007669"/>
    <property type="project" value="TreeGrafter"/>
</dbReference>
<dbReference type="Gene3D" id="3.40.50.720">
    <property type="entry name" value="NAD(P)-binding Rossmann-like Domain"/>
    <property type="match status" value="1"/>
</dbReference>
<gene>
    <name evidence="8" type="ORF">GSLYS_00014199001</name>
</gene>
<evidence type="ECO:0000259" key="7">
    <source>
        <dbReference type="Pfam" id="PF04321"/>
    </source>
</evidence>
<protein>
    <recommendedName>
        <fullName evidence="3">Methionine adenosyltransferase 2 subunit beta</fullName>
    </recommendedName>
    <alternativeName>
        <fullName evidence="4">Methionine adenosyltransferase II beta</fullName>
    </alternativeName>
</protein>
<evidence type="ECO:0000256" key="4">
    <source>
        <dbReference type="ARBA" id="ARBA00029977"/>
    </source>
</evidence>
<dbReference type="PANTHER" id="PTHR10491">
    <property type="entry name" value="DTDP-4-DEHYDRORHAMNOSE REDUCTASE"/>
    <property type="match status" value="1"/>
</dbReference>
<evidence type="ECO:0000313" key="8">
    <source>
        <dbReference type="EMBL" id="CAL1540550.1"/>
    </source>
</evidence>
<comment type="pathway">
    <text evidence="1">Amino-acid biosynthesis; S-adenosyl-L-methionine biosynthesis; S-adenosyl-L-methionine from L-methionine: step 1/1.</text>
</comment>